<keyword evidence="3" id="KW-1003">Cell membrane</keyword>
<evidence type="ECO:0000256" key="4">
    <source>
        <dbReference type="ARBA" id="ARBA00022692"/>
    </source>
</evidence>
<feature type="transmembrane region" description="Helical" evidence="8">
    <location>
        <begin position="405"/>
        <end position="428"/>
    </location>
</feature>
<keyword evidence="6 8" id="KW-0472">Membrane</keyword>
<feature type="transmembrane region" description="Helical" evidence="8">
    <location>
        <begin position="249"/>
        <end position="270"/>
    </location>
</feature>
<feature type="transmembrane region" description="Helical" evidence="8">
    <location>
        <begin position="166"/>
        <end position="184"/>
    </location>
</feature>
<dbReference type="Proteomes" id="UP000317422">
    <property type="component" value="Unassembled WGS sequence"/>
</dbReference>
<evidence type="ECO:0000256" key="5">
    <source>
        <dbReference type="ARBA" id="ARBA00022989"/>
    </source>
</evidence>
<dbReference type="NCBIfam" id="TIGR03920">
    <property type="entry name" value="T7SS_EccD"/>
    <property type="match status" value="1"/>
</dbReference>
<feature type="transmembrane region" description="Helical" evidence="8">
    <location>
        <begin position="440"/>
        <end position="462"/>
    </location>
</feature>
<name>A0A543NG50_9ACTN</name>
<feature type="domain" description="EccD-like transmembrane" evidence="9">
    <location>
        <begin position="140"/>
        <end position="468"/>
    </location>
</feature>
<protein>
    <submittedName>
        <fullName evidence="10">Type VII secretion integral membrane protein EccD</fullName>
    </submittedName>
</protein>
<comment type="subcellular location">
    <subcellularLocation>
        <location evidence="1">Cell membrane</location>
        <topology evidence="1">Multi-pass membrane protein</topology>
    </subcellularLocation>
</comment>
<dbReference type="InterPro" id="IPR024962">
    <property type="entry name" value="YukD-like"/>
</dbReference>
<dbReference type="Gene3D" id="3.10.20.90">
    <property type="entry name" value="Phosphatidylinositol 3-kinase Catalytic Subunit, Chain A, domain 1"/>
    <property type="match status" value="1"/>
</dbReference>
<feature type="transmembrane region" description="Helical" evidence="8">
    <location>
        <begin position="191"/>
        <end position="216"/>
    </location>
</feature>
<keyword evidence="11" id="KW-1185">Reference proteome</keyword>
<feature type="transmembrane region" description="Helical" evidence="8">
    <location>
        <begin position="222"/>
        <end position="242"/>
    </location>
</feature>
<organism evidence="10 11">
    <name type="scientific">Haloactinospora alba</name>
    <dbReference type="NCBI Taxonomy" id="405555"/>
    <lineage>
        <taxon>Bacteria</taxon>
        <taxon>Bacillati</taxon>
        <taxon>Actinomycetota</taxon>
        <taxon>Actinomycetes</taxon>
        <taxon>Streptosporangiales</taxon>
        <taxon>Nocardiopsidaceae</taxon>
        <taxon>Haloactinospora</taxon>
    </lineage>
</organism>
<keyword evidence="4 8" id="KW-0812">Transmembrane</keyword>
<comment type="caution">
    <text evidence="10">The sequence shown here is derived from an EMBL/GenBank/DDBJ whole genome shotgun (WGS) entry which is preliminary data.</text>
</comment>
<dbReference type="AlphaFoldDB" id="A0A543NG50"/>
<evidence type="ECO:0000256" key="6">
    <source>
        <dbReference type="ARBA" id="ARBA00023136"/>
    </source>
</evidence>
<sequence length="470" mass="48069">MADVGHLRISAEAPPATDPVKDTTAVRGYCQVTVTGPQRWADLALPDAVPVASLLPQIIRACSPEAEGTQAAGWTLATSEGTAIPLEDSLEKAGVADGTVLLLSKEPPRTRPSHVDDVRGAVEDRVDENSRIWGSATTLAFGLLAGGLGPLAVLGVMSYLHPHPGNLAVAAGGSLFCLALMVLASRRSMTAVAHVLFAAACAWGAAMAALTVLVVTNEPDPLIPAAFACAGALLIATIGWWVDELGLPYLAALGVTTAAGGVLCGVGVVVDAAQGVRSLALLLALGVGALPRTALAMGGLSGLDYEVRHAGQVGTRRFEENFTSSDRLLLGFVVGSTASAAAAVALLVGIGGRPQDALMAALVSLLLVLRSRLFDRVSHVLPLRLAGVLGLGYTAVASLDMFPPIAPWLPTIALATGAALAVVSWVRLAEVPRASLRRVLNGVEIAVVIALCAATAWAMGLFDLVQSLAS</sequence>
<dbReference type="Pfam" id="PF19053">
    <property type="entry name" value="EccD"/>
    <property type="match status" value="1"/>
</dbReference>
<feature type="transmembrane region" description="Helical" evidence="8">
    <location>
        <begin position="381"/>
        <end position="399"/>
    </location>
</feature>
<feature type="transmembrane region" description="Helical" evidence="8">
    <location>
        <begin position="328"/>
        <end position="351"/>
    </location>
</feature>
<evidence type="ECO:0000256" key="3">
    <source>
        <dbReference type="ARBA" id="ARBA00022475"/>
    </source>
</evidence>
<dbReference type="GO" id="GO:0005886">
    <property type="term" value="C:plasma membrane"/>
    <property type="evidence" value="ECO:0007669"/>
    <property type="project" value="UniProtKB-SubCell"/>
</dbReference>
<feature type="transmembrane region" description="Helical" evidence="8">
    <location>
        <begin position="139"/>
        <end position="160"/>
    </location>
</feature>
<gene>
    <name evidence="10" type="ORF">FHX37_0655</name>
</gene>
<accession>A0A543NG50</accession>
<reference evidence="10 11" key="1">
    <citation type="submission" date="2019-06" db="EMBL/GenBank/DDBJ databases">
        <title>Sequencing the genomes of 1000 actinobacteria strains.</title>
        <authorList>
            <person name="Klenk H.-P."/>
        </authorList>
    </citation>
    <scope>NUCLEOTIDE SEQUENCE [LARGE SCALE GENOMIC DNA]</scope>
    <source>
        <strain evidence="10 11">DSM 45015</strain>
    </source>
</reference>
<dbReference type="Pfam" id="PF08817">
    <property type="entry name" value="YukD"/>
    <property type="match status" value="1"/>
</dbReference>
<evidence type="ECO:0000256" key="8">
    <source>
        <dbReference type="SAM" id="Phobius"/>
    </source>
</evidence>
<dbReference type="EMBL" id="VFQC01000001">
    <property type="protein sequence ID" value="TQN30771.1"/>
    <property type="molecule type" value="Genomic_DNA"/>
</dbReference>
<feature type="region of interest" description="Disordered" evidence="7">
    <location>
        <begin position="1"/>
        <end position="21"/>
    </location>
</feature>
<evidence type="ECO:0000256" key="1">
    <source>
        <dbReference type="ARBA" id="ARBA00004651"/>
    </source>
</evidence>
<dbReference type="InterPro" id="IPR006707">
    <property type="entry name" value="T7SS_EccD"/>
</dbReference>
<evidence type="ECO:0000256" key="7">
    <source>
        <dbReference type="SAM" id="MobiDB-lite"/>
    </source>
</evidence>
<evidence type="ECO:0000256" key="2">
    <source>
        <dbReference type="ARBA" id="ARBA00006162"/>
    </source>
</evidence>
<dbReference type="InterPro" id="IPR044049">
    <property type="entry name" value="EccD_transm"/>
</dbReference>
<evidence type="ECO:0000259" key="9">
    <source>
        <dbReference type="Pfam" id="PF19053"/>
    </source>
</evidence>
<comment type="similarity">
    <text evidence="2">Belongs to the EccD/Snm4 family.</text>
</comment>
<evidence type="ECO:0000313" key="11">
    <source>
        <dbReference type="Proteomes" id="UP000317422"/>
    </source>
</evidence>
<evidence type="ECO:0000313" key="10">
    <source>
        <dbReference type="EMBL" id="TQN30771.1"/>
    </source>
</evidence>
<keyword evidence="5 8" id="KW-1133">Transmembrane helix</keyword>
<proteinExistence type="inferred from homology"/>